<dbReference type="EMBL" id="JASPKZ010006080">
    <property type="protein sequence ID" value="KAJ9587637.1"/>
    <property type="molecule type" value="Genomic_DNA"/>
</dbReference>
<keyword evidence="5" id="KW-1185">Reference proteome</keyword>
<dbReference type="AlphaFoldDB" id="A0AAD8EFC1"/>
<dbReference type="GO" id="GO:0036464">
    <property type="term" value="C:cytoplasmic ribonucleoprotein granule"/>
    <property type="evidence" value="ECO:0007669"/>
    <property type="project" value="UniProtKB-ARBA"/>
</dbReference>
<feature type="compositionally biased region" description="Low complexity" evidence="3">
    <location>
        <begin position="167"/>
        <end position="178"/>
    </location>
</feature>
<evidence type="ECO:0000256" key="2">
    <source>
        <dbReference type="ARBA" id="ARBA00022490"/>
    </source>
</evidence>
<protein>
    <submittedName>
        <fullName evidence="4">Uncharacterized protein</fullName>
    </submittedName>
</protein>
<feature type="non-terminal residue" evidence="4">
    <location>
        <position position="247"/>
    </location>
</feature>
<name>A0AAD8EFC1_DIPPU</name>
<evidence type="ECO:0000313" key="5">
    <source>
        <dbReference type="Proteomes" id="UP001233999"/>
    </source>
</evidence>
<accession>A0AAD8EFC1</accession>
<keyword evidence="2" id="KW-0963">Cytoplasm</keyword>
<reference evidence="4" key="2">
    <citation type="submission" date="2023-05" db="EMBL/GenBank/DDBJ databases">
        <authorList>
            <person name="Fouks B."/>
        </authorList>
    </citation>
    <scope>NUCLEOTIDE SEQUENCE</scope>
    <source>
        <strain evidence="4">Stay&amp;Tobe</strain>
        <tissue evidence="4">Testes</tissue>
    </source>
</reference>
<reference evidence="4" key="1">
    <citation type="journal article" date="2023" name="IScience">
        <title>Live-bearing cockroach genome reveals convergent evolutionary mechanisms linked to viviparity in insects and beyond.</title>
        <authorList>
            <person name="Fouks B."/>
            <person name="Harrison M.C."/>
            <person name="Mikhailova A.A."/>
            <person name="Marchal E."/>
            <person name="English S."/>
            <person name="Carruthers M."/>
            <person name="Jennings E.C."/>
            <person name="Chiamaka E.L."/>
            <person name="Frigard R.A."/>
            <person name="Pippel M."/>
            <person name="Attardo G.M."/>
            <person name="Benoit J.B."/>
            <person name="Bornberg-Bauer E."/>
            <person name="Tobe S.S."/>
        </authorList>
    </citation>
    <scope>NUCLEOTIDE SEQUENCE</scope>
    <source>
        <strain evidence="4">Stay&amp;Tobe</strain>
    </source>
</reference>
<comment type="caution">
    <text evidence="4">The sequence shown here is derived from an EMBL/GenBank/DDBJ whole genome shotgun (WGS) entry which is preliminary data.</text>
</comment>
<evidence type="ECO:0000256" key="1">
    <source>
        <dbReference type="ARBA" id="ARBA00004496"/>
    </source>
</evidence>
<evidence type="ECO:0000313" key="4">
    <source>
        <dbReference type="EMBL" id="KAJ9587637.1"/>
    </source>
</evidence>
<organism evidence="4 5">
    <name type="scientific">Diploptera punctata</name>
    <name type="common">Pacific beetle cockroach</name>
    <dbReference type="NCBI Taxonomy" id="6984"/>
    <lineage>
        <taxon>Eukaryota</taxon>
        <taxon>Metazoa</taxon>
        <taxon>Ecdysozoa</taxon>
        <taxon>Arthropoda</taxon>
        <taxon>Hexapoda</taxon>
        <taxon>Insecta</taxon>
        <taxon>Pterygota</taxon>
        <taxon>Neoptera</taxon>
        <taxon>Polyneoptera</taxon>
        <taxon>Dictyoptera</taxon>
        <taxon>Blattodea</taxon>
        <taxon>Blaberoidea</taxon>
        <taxon>Blaberidae</taxon>
        <taxon>Diplopterinae</taxon>
        <taxon>Diploptera</taxon>
    </lineage>
</organism>
<dbReference type="PANTHER" id="PTHR12269">
    <property type="entry name" value="EUKARYOTIC TRANSLATION INITIATION FACTOR 4E TRANSPORTER"/>
    <property type="match status" value="1"/>
</dbReference>
<feature type="region of interest" description="Disordered" evidence="3">
    <location>
        <begin position="151"/>
        <end position="178"/>
    </location>
</feature>
<dbReference type="GO" id="GO:0003729">
    <property type="term" value="F:mRNA binding"/>
    <property type="evidence" value="ECO:0007669"/>
    <property type="project" value="TreeGrafter"/>
</dbReference>
<dbReference type="InterPro" id="IPR018862">
    <property type="entry name" value="eIF4E-T"/>
</dbReference>
<feature type="region of interest" description="Disordered" evidence="3">
    <location>
        <begin position="117"/>
        <end position="138"/>
    </location>
</feature>
<sequence length="247" mass="28065">AVSKVMSNSAEKQLLHMCRFILPQFWRPIVKGNTNFQYATNVDYQQQQQQQQHQLQQQQHRHNSMMSGGVNYSNNMHRSKMTIAAPTPNMQPQFNSLMMMHRPPNVRAQTIQAHLASLQQAQHQTQQQQQQQQRSLQTPSLQQILLNQNFGNAGRSSAGKSDSRMLRSQQSQAMAMSRQGQAINLSVNRDMSTSPTSNQLARWFSPELLAQARAGQLPDMPHIPSTQNMLSLEELERLQQASAAVHN</sequence>
<dbReference type="PANTHER" id="PTHR12269:SF1">
    <property type="entry name" value="EUKARYOTIC TRANSLATION INITIATION FACTOR 4E TRANSPORTER"/>
    <property type="match status" value="1"/>
</dbReference>
<dbReference type="GO" id="GO:0005634">
    <property type="term" value="C:nucleus"/>
    <property type="evidence" value="ECO:0007669"/>
    <property type="project" value="TreeGrafter"/>
</dbReference>
<evidence type="ECO:0000256" key="3">
    <source>
        <dbReference type="SAM" id="MobiDB-lite"/>
    </source>
</evidence>
<dbReference type="GO" id="GO:0017148">
    <property type="term" value="P:negative regulation of translation"/>
    <property type="evidence" value="ECO:0007669"/>
    <property type="project" value="TreeGrafter"/>
</dbReference>
<dbReference type="Proteomes" id="UP001233999">
    <property type="component" value="Unassembled WGS sequence"/>
</dbReference>
<comment type="subcellular location">
    <subcellularLocation>
        <location evidence="1">Cytoplasm</location>
    </subcellularLocation>
</comment>
<feature type="compositionally biased region" description="Polar residues" evidence="3">
    <location>
        <begin position="151"/>
        <end position="160"/>
    </location>
</feature>
<proteinExistence type="predicted"/>
<gene>
    <name evidence="4" type="ORF">L9F63_018931</name>
</gene>